<sequence>IRSKVQKPYLDVGYHIEDQQQGLRIYIDDKDVAHLAYEIQFFADSEQALNPTRPTYLVDAKSGEVLLQYEGLAHAEADGPGGNQKIGFYEYGKEYDPLLVQQSGSTCIMDT</sequence>
<feature type="non-terminal residue" evidence="1">
    <location>
        <position position="111"/>
    </location>
</feature>
<accession>A0A227J456</accession>
<evidence type="ECO:0000313" key="2">
    <source>
        <dbReference type="Proteomes" id="UP000214596"/>
    </source>
</evidence>
<proteinExistence type="predicted"/>
<organism evidence="1 2">
    <name type="scientific">Vibrio parahaemolyticus</name>
    <dbReference type="NCBI Taxonomy" id="670"/>
    <lineage>
        <taxon>Bacteria</taxon>
        <taxon>Pseudomonadati</taxon>
        <taxon>Pseudomonadota</taxon>
        <taxon>Gammaproteobacteria</taxon>
        <taxon>Vibrionales</taxon>
        <taxon>Vibrionaceae</taxon>
        <taxon>Vibrio</taxon>
    </lineage>
</organism>
<gene>
    <name evidence="1" type="ORF">CA163_26625</name>
</gene>
<comment type="caution">
    <text evidence="1">The sequence shown here is derived from an EMBL/GenBank/DDBJ whole genome shotgun (WGS) entry which is preliminary data.</text>
</comment>
<name>A0A227J456_VIBPH</name>
<dbReference type="EMBL" id="NIXT01002856">
    <property type="protein sequence ID" value="OXE29820.1"/>
    <property type="molecule type" value="Genomic_DNA"/>
</dbReference>
<evidence type="ECO:0000313" key="1">
    <source>
        <dbReference type="EMBL" id="OXE29820.1"/>
    </source>
</evidence>
<dbReference type="Gene3D" id="3.10.450.40">
    <property type="match status" value="1"/>
</dbReference>
<dbReference type="AlphaFoldDB" id="A0A227J456"/>
<protein>
    <submittedName>
        <fullName evidence="1">Uncharacterized protein</fullName>
    </submittedName>
</protein>
<feature type="non-terminal residue" evidence="1">
    <location>
        <position position="1"/>
    </location>
</feature>
<reference evidence="1 2" key="1">
    <citation type="journal article" date="2017" name="Appl. Environ. Microbiol.">
        <title>Parallel evolution of two clades of a major Atlantic endemic Vibrio parahaemolyticus pathogen lineage by independent acquisition of related pathogenicity islands.</title>
        <authorList>
            <person name="Xu F."/>
            <person name="Gonzalez-Escalona N."/>
            <person name="Drees K.P."/>
            <person name="Sebra R.P."/>
            <person name="Cooper V.S."/>
            <person name="Jones S.H."/>
            <person name="Whistler C.A."/>
        </authorList>
    </citation>
    <scope>NUCLEOTIDE SEQUENCE [LARGE SCALE GENOMIC DNA]</scope>
    <source>
        <strain evidence="1 2">MAVP-3</strain>
    </source>
</reference>
<dbReference type="Proteomes" id="UP000214596">
    <property type="component" value="Unassembled WGS sequence"/>
</dbReference>